<comment type="caution">
    <text evidence="2">The sequence shown here is derived from an EMBL/GenBank/DDBJ whole genome shotgun (WGS) entry which is preliminary data.</text>
</comment>
<evidence type="ECO:0000256" key="1">
    <source>
        <dbReference type="SAM" id="MobiDB-lite"/>
    </source>
</evidence>
<protein>
    <submittedName>
        <fullName evidence="2">Uncharacterized protein</fullName>
    </submittedName>
</protein>
<reference evidence="2 3" key="1">
    <citation type="journal article" date="2021" name="Elife">
        <title>Chloroplast acquisition without the gene transfer in kleptoplastic sea slugs, Plakobranchus ocellatus.</title>
        <authorList>
            <person name="Maeda T."/>
            <person name="Takahashi S."/>
            <person name="Yoshida T."/>
            <person name="Shimamura S."/>
            <person name="Takaki Y."/>
            <person name="Nagai Y."/>
            <person name="Toyoda A."/>
            <person name="Suzuki Y."/>
            <person name="Arimoto A."/>
            <person name="Ishii H."/>
            <person name="Satoh N."/>
            <person name="Nishiyama T."/>
            <person name="Hasebe M."/>
            <person name="Maruyama T."/>
            <person name="Minagawa J."/>
            <person name="Obokata J."/>
            <person name="Shigenobu S."/>
        </authorList>
    </citation>
    <scope>NUCLEOTIDE SEQUENCE [LARGE SCALE GENOMIC DNA]</scope>
</reference>
<dbReference type="AlphaFoldDB" id="A0AAV3YZH1"/>
<dbReference type="EMBL" id="BLXT01001780">
    <property type="protein sequence ID" value="GFN87701.1"/>
    <property type="molecule type" value="Genomic_DNA"/>
</dbReference>
<gene>
    <name evidence="2" type="ORF">PoB_001420700</name>
</gene>
<sequence length="102" mass="11344">MSIKHRHKMTDGVASPITPDASHSRYGGVTEFVVRLRTLGSNRIGPDYISVSRGFNSLILMRGQAKVTMASLVDNNKGRKKIRTYWKIGLVSQRVTIVGQET</sequence>
<proteinExistence type="predicted"/>
<evidence type="ECO:0000313" key="2">
    <source>
        <dbReference type="EMBL" id="GFN87701.1"/>
    </source>
</evidence>
<name>A0AAV3YZH1_9GAST</name>
<dbReference type="Proteomes" id="UP000735302">
    <property type="component" value="Unassembled WGS sequence"/>
</dbReference>
<accession>A0AAV3YZH1</accession>
<evidence type="ECO:0000313" key="3">
    <source>
        <dbReference type="Proteomes" id="UP000735302"/>
    </source>
</evidence>
<keyword evidence="3" id="KW-1185">Reference proteome</keyword>
<feature type="region of interest" description="Disordered" evidence="1">
    <location>
        <begin position="1"/>
        <end position="20"/>
    </location>
</feature>
<organism evidence="2 3">
    <name type="scientific">Plakobranchus ocellatus</name>
    <dbReference type="NCBI Taxonomy" id="259542"/>
    <lineage>
        <taxon>Eukaryota</taxon>
        <taxon>Metazoa</taxon>
        <taxon>Spiralia</taxon>
        <taxon>Lophotrochozoa</taxon>
        <taxon>Mollusca</taxon>
        <taxon>Gastropoda</taxon>
        <taxon>Heterobranchia</taxon>
        <taxon>Euthyneura</taxon>
        <taxon>Panpulmonata</taxon>
        <taxon>Sacoglossa</taxon>
        <taxon>Placobranchoidea</taxon>
        <taxon>Plakobranchidae</taxon>
        <taxon>Plakobranchus</taxon>
    </lineage>
</organism>